<sequence length="48" mass="5202">MSGSVGALAILFPRGWPLASGQEDREKVPFFASFFGQAKNEEASGREK</sequence>
<organism evidence="1 2">
    <name type="scientific">Xanthocytophaga flava</name>
    <dbReference type="NCBI Taxonomy" id="3048013"/>
    <lineage>
        <taxon>Bacteria</taxon>
        <taxon>Pseudomonadati</taxon>
        <taxon>Bacteroidota</taxon>
        <taxon>Cytophagia</taxon>
        <taxon>Cytophagales</taxon>
        <taxon>Rhodocytophagaceae</taxon>
        <taxon>Xanthocytophaga</taxon>
    </lineage>
</organism>
<gene>
    <name evidence="1" type="ORF">QNI19_36120</name>
</gene>
<dbReference type="EMBL" id="JASJOT010000046">
    <property type="protein sequence ID" value="MDJ1498418.1"/>
    <property type="molecule type" value="Genomic_DNA"/>
</dbReference>
<dbReference type="Proteomes" id="UP001228581">
    <property type="component" value="Unassembled WGS sequence"/>
</dbReference>
<name>A0ABT7CXC3_9BACT</name>
<keyword evidence="2" id="KW-1185">Reference proteome</keyword>
<comment type="caution">
    <text evidence="1">The sequence shown here is derived from an EMBL/GenBank/DDBJ whole genome shotgun (WGS) entry which is preliminary data.</text>
</comment>
<reference evidence="1 2" key="1">
    <citation type="submission" date="2023-05" db="EMBL/GenBank/DDBJ databases">
        <authorList>
            <person name="Zhang X."/>
        </authorList>
    </citation>
    <scope>NUCLEOTIDE SEQUENCE [LARGE SCALE GENOMIC DNA]</scope>
    <source>
        <strain evidence="1 2">DM2B3-1</strain>
    </source>
</reference>
<protein>
    <submittedName>
        <fullName evidence="1">Uncharacterized protein</fullName>
    </submittedName>
</protein>
<evidence type="ECO:0000313" key="2">
    <source>
        <dbReference type="Proteomes" id="UP001228581"/>
    </source>
</evidence>
<proteinExistence type="predicted"/>
<accession>A0ABT7CXC3</accession>
<evidence type="ECO:0000313" key="1">
    <source>
        <dbReference type="EMBL" id="MDJ1498418.1"/>
    </source>
</evidence>